<dbReference type="SMART" id="SM00260">
    <property type="entry name" value="CheW"/>
    <property type="match status" value="1"/>
</dbReference>
<dbReference type="InterPro" id="IPR039315">
    <property type="entry name" value="CheW"/>
</dbReference>
<protein>
    <submittedName>
        <fullName evidence="2">Purine-binding chemotaxis protein CheW</fullName>
    </submittedName>
</protein>
<dbReference type="InterPro" id="IPR002545">
    <property type="entry name" value="CheW-lke_dom"/>
</dbReference>
<sequence length="156" mass="16760">MTATASHGTELLLTLQVGGRLCGLPVSRIRDVIRCERIARVPLAPPGVAGLLNLRGRIVTAVDLRDRLGLPPAAPDAARMNVVVEERGELYSLLADGVGEVLSVNPESRDDVPHTLRGPWREHAVAVHRLDGGLLIELDADRILAFGARSGGDMRR</sequence>
<dbReference type="EMBL" id="FOSQ01000001">
    <property type="protein sequence ID" value="SFK16045.1"/>
    <property type="molecule type" value="Genomic_DNA"/>
</dbReference>
<accession>A0A1I3X8Y6</accession>
<dbReference type="PANTHER" id="PTHR22617">
    <property type="entry name" value="CHEMOTAXIS SENSOR HISTIDINE KINASE-RELATED"/>
    <property type="match status" value="1"/>
</dbReference>
<gene>
    <name evidence="2" type="ORF">SAMN02745775_10189</name>
</gene>
<dbReference type="PROSITE" id="PS50851">
    <property type="entry name" value="CHEW"/>
    <property type="match status" value="1"/>
</dbReference>
<dbReference type="Pfam" id="PF01584">
    <property type="entry name" value="CheW"/>
    <property type="match status" value="1"/>
</dbReference>
<dbReference type="GO" id="GO:0007165">
    <property type="term" value="P:signal transduction"/>
    <property type="evidence" value="ECO:0007669"/>
    <property type="project" value="InterPro"/>
</dbReference>
<dbReference type="GO" id="GO:0006935">
    <property type="term" value="P:chemotaxis"/>
    <property type="evidence" value="ECO:0007669"/>
    <property type="project" value="InterPro"/>
</dbReference>
<dbReference type="SUPFAM" id="SSF50341">
    <property type="entry name" value="CheW-like"/>
    <property type="match status" value="1"/>
</dbReference>
<dbReference type="OrthoDB" id="9794382at2"/>
<reference evidence="2 3" key="1">
    <citation type="submission" date="2016-10" db="EMBL/GenBank/DDBJ databases">
        <authorList>
            <person name="de Groot N.N."/>
        </authorList>
    </citation>
    <scope>NUCLEOTIDE SEQUENCE [LARGE SCALE GENOMIC DNA]</scope>
    <source>
        <strain evidence="2 3">DSM 19981</strain>
    </source>
</reference>
<name>A0A1I3X8Y6_9PROT</name>
<dbReference type="PANTHER" id="PTHR22617:SF23">
    <property type="entry name" value="CHEMOTAXIS PROTEIN CHEW"/>
    <property type="match status" value="1"/>
</dbReference>
<dbReference type="RefSeq" id="WP_092953861.1">
    <property type="nucleotide sequence ID" value="NZ_FOSQ01000001.1"/>
</dbReference>
<dbReference type="Gene3D" id="2.40.50.180">
    <property type="entry name" value="CheA-289, Domain 4"/>
    <property type="match status" value="1"/>
</dbReference>
<dbReference type="Gene3D" id="2.30.30.40">
    <property type="entry name" value="SH3 Domains"/>
    <property type="match status" value="1"/>
</dbReference>
<dbReference type="Proteomes" id="UP000199473">
    <property type="component" value="Unassembled WGS sequence"/>
</dbReference>
<keyword evidence="3" id="KW-1185">Reference proteome</keyword>
<dbReference type="AlphaFoldDB" id="A0A1I3X8Y6"/>
<feature type="domain" description="CheW-like" evidence="1">
    <location>
        <begin position="9"/>
        <end position="149"/>
    </location>
</feature>
<dbReference type="InterPro" id="IPR036061">
    <property type="entry name" value="CheW-like_dom_sf"/>
</dbReference>
<evidence type="ECO:0000313" key="2">
    <source>
        <dbReference type="EMBL" id="SFK16045.1"/>
    </source>
</evidence>
<organism evidence="2 3">
    <name type="scientific">Falsiroseomonas stagni DSM 19981</name>
    <dbReference type="NCBI Taxonomy" id="1123062"/>
    <lineage>
        <taxon>Bacteria</taxon>
        <taxon>Pseudomonadati</taxon>
        <taxon>Pseudomonadota</taxon>
        <taxon>Alphaproteobacteria</taxon>
        <taxon>Acetobacterales</taxon>
        <taxon>Roseomonadaceae</taxon>
        <taxon>Falsiroseomonas</taxon>
    </lineage>
</organism>
<proteinExistence type="predicted"/>
<evidence type="ECO:0000313" key="3">
    <source>
        <dbReference type="Proteomes" id="UP000199473"/>
    </source>
</evidence>
<dbReference type="STRING" id="1123062.SAMN02745775_10189"/>
<evidence type="ECO:0000259" key="1">
    <source>
        <dbReference type="PROSITE" id="PS50851"/>
    </source>
</evidence>
<dbReference type="GO" id="GO:0005829">
    <property type="term" value="C:cytosol"/>
    <property type="evidence" value="ECO:0007669"/>
    <property type="project" value="TreeGrafter"/>
</dbReference>